<dbReference type="EMBL" id="KN834840">
    <property type="protein sequence ID" value="KIK52615.1"/>
    <property type="molecule type" value="Genomic_DNA"/>
</dbReference>
<reference evidence="2 3" key="1">
    <citation type="submission" date="2014-04" db="EMBL/GenBank/DDBJ databases">
        <title>Evolutionary Origins and Diversification of the Mycorrhizal Mutualists.</title>
        <authorList>
            <consortium name="DOE Joint Genome Institute"/>
            <consortium name="Mycorrhizal Genomics Consortium"/>
            <person name="Kohler A."/>
            <person name="Kuo A."/>
            <person name="Nagy L.G."/>
            <person name="Floudas D."/>
            <person name="Copeland A."/>
            <person name="Barry K.W."/>
            <person name="Cichocki N."/>
            <person name="Veneault-Fourrey C."/>
            <person name="LaButti K."/>
            <person name="Lindquist E.A."/>
            <person name="Lipzen A."/>
            <person name="Lundell T."/>
            <person name="Morin E."/>
            <person name="Murat C."/>
            <person name="Riley R."/>
            <person name="Ohm R."/>
            <person name="Sun H."/>
            <person name="Tunlid A."/>
            <person name="Henrissat B."/>
            <person name="Grigoriev I.V."/>
            <person name="Hibbett D.S."/>
            <person name="Martin F."/>
        </authorList>
    </citation>
    <scope>NUCLEOTIDE SEQUENCE [LARGE SCALE GENOMIC DNA]</scope>
    <source>
        <strain evidence="2 3">FD-317 M1</strain>
    </source>
</reference>
<dbReference type="HOGENOM" id="CLU_694558_0_0_1"/>
<feature type="region of interest" description="Disordered" evidence="1">
    <location>
        <begin position="304"/>
        <end position="339"/>
    </location>
</feature>
<feature type="region of interest" description="Disordered" evidence="1">
    <location>
        <begin position="196"/>
        <end position="256"/>
    </location>
</feature>
<gene>
    <name evidence="2" type="ORF">GYMLUDRAFT_64141</name>
</gene>
<sequence>MSSSSDNIGIYLSSSIQDADLLYTLAEQNSIPTMQKSFFNIFHFDNVTSYCAPSEDLELCLTSSKDGFPENLYSNILCNWYLSPKDESTVYFYVDTAHLHLAILHIQFHLKELYEDCKSTPLLEQQGPIQEKYCVVDNSVDKYNLLRTDFLEEPPIPFNGFTKEGEIIVFFTEDLTSLLIFPDQLVSLLTPTSKGPQIPTMGKKRLKTLPTAGPASLKTKDALSPPEDKDSTYKDLGNEEEDKLDNELQEETYTKGQKELDELKKASLIPTSKAKSKETPVSCPPSVASIKTLDFVSSSKTKSATKYTDKEAASAKSMPLPSDIDPLADASNKVPTSSLSTKGKAVKVPFASAPSAKLAIPKKMAPSYCYEPASIPGVPSAKVTSLLGGLPAYRCDP</sequence>
<accession>A0A0D0AQK2</accession>
<organism evidence="2 3">
    <name type="scientific">Collybiopsis luxurians FD-317 M1</name>
    <dbReference type="NCBI Taxonomy" id="944289"/>
    <lineage>
        <taxon>Eukaryota</taxon>
        <taxon>Fungi</taxon>
        <taxon>Dikarya</taxon>
        <taxon>Basidiomycota</taxon>
        <taxon>Agaricomycotina</taxon>
        <taxon>Agaricomycetes</taxon>
        <taxon>Agaricomycetidae</taxon>
        <taxon>Agaricales</taxon>
        <taxon>Marasmiineae</taxon>
        <taxon>Omphalotaceae</taxon>
        <taxon>Collybiopsis</taxon>
        <taxon>Collybiopsis luxurians</taxon>
    </lineage>
</organism>
<evidence type="ECO:0000256" key="1">
    <source>
        <dbReference type="SAM" id="MobiDB-lite"/>
    </source>
</evidence>
<dbReference type="AlphaFoldDB" id="A0A0D0AQK2"/>
<dbReference type="Proteomes" id="UP000053593">
    <property type="component" value="Unassembled WGS sequence"/>
</dbReference>
<keyword evidence="3" id="KW-1185">Reference proteome</keyword>
<proteinExistence type="predicted"/>
<feature type="compositionally biased region" description="Acidic residues" evidence="1">
    <location>
        <begin position="238"/>
        <end position="250"/>
    </location>
</feature>
<name>A0A0D0AQK2_9AGAR</name>
<evidence type="ECO:0000313" key="3">
    <source>
        <dbReference type="Proteomes" id="UP000053593"/>
    </source>
</evidence>
<evidence type="ECO:0000313" key="2">
    <source>
        <dbReference type="EMBL" id="KIK52615.1"/>
    </source>
</evidence>
<feature type="compositionally biased region" description="Basic and acidic residues" evidence="1">
    <location>
        <begin position="218"/>
        <end position="237"/>
    </location>
</feature>
<protein>
    <submittedName>
        <fullName evidence="2">Uncharacterized protein</fullName>
    </submittedName>
</protein>